<dbReference type="EMBL" id="BLWD01000002">
    <property type="protein sequence ID" value="GFN09256.1"/>
    <property type="molecule type" value="Genomic_DNA"/>
</dbReference>
<accession>A0A7J0D3D5</accession>
<name>A0A7J0D3D5_STRMI</name>
<organism evidence="1 2">
    <name type="scientific">Streptomyces microflavus</name>
    <name type="common">Streptomyces lipmanii</name>
    <dbReference type="NCBI Taxonomy" id="1919"/>
    <lineage>
        <taxon>Bacteria</taxon>
        <taxon>Bacillati</taxon>
        <taxon>Actinomycetota</taxon>
        <taxon>Actinomycetes</taxon>
        <taxon>Kitasatosporales</taxon>
        <taxon>Streptomycetaceae</taxon>
        <taxon>Streptomyces</taxon>
    </lineage>
</organism>
<reference evidence="1 2" key="1">
    <citation type="submission" date="2020-05" db="EMBL/GenBank/DDBJ databases">
        <title>Whole genome shotgun sequence of Streptomyces microflavus NBRC 13062.</title>
        <authorList>
            <person name="Komaki H."/>
            <person name="Tamura T."/>
        </authorList>
    </citation>
    <scope>NUCLEOTIDE SEQUENCE [LARGE SCALE GENOMIC DNA]</scope>
    <source>
        <strain evidence="1 2">NBRC 13062</strain>
    </source>
</reference>
<protein>
    <submittedName>
        <fullName evidence="1">Uncharacterized protein</fullName>
    </submittedName>
</protein>
<gene>
    <name evidence="1" type="ORF">Smic_78120</name>
</gene>
<evidence type="ECO:0000313" key="1">
    <source>
        <dbReference type="EMBL" id="GFN09256.1"/>
    </source>
</evidence>
<evidence type="ECO:0000313" key="2">
    <source>
        <dbReference type="Proteomes" id="UP000498740"/>
    </source>
</evidence>
<dbReference type="AlphaFoldDB" id="A0A7J0D3D5"/>
<proteinExistence type="predicted"/>
<sequence>MPLLPLLIKITPGFKLRGPLLPAGTDAGLCGERLPARDIESRNASRKRSSTAVARAYAADRMYSCRLTPSCFAAASIAAR</sequence>
<dbReference type="Proteomes" id="UP000498740">
    <property type="component" value="Unassembled WGS sequence"/>
</dbReference>
<comment type="caution">
    <text evidence="1">The sequence shown here is derived from an EMBL/GenBank/DDBJ whole genome shotgun (WGS) entry which is preliminary data.</text>
</comment>